<evidence type="ECO:0000313" key="2">
    <source>
        <dbReference type="Proteomes" id="UP001206128"/>
    </source>
</evidence>
<comment type="caution">
    <text evidence="1">The sequence shown here is derived from an EMBL/GenBank/DDBJ whole genome shotgun (WGS) entry which is preliminary data.</text>
</comment>
<dbReference type="Proteomes" id="UP001206128">
    <property type="component" value="Unassembled WGS sequence"/>
</dbReference>
<name>A0AAE3KKW4_9PSEU</name>
<dbReference type="AlphaFoldDB" id="A0AAE3KKW4"/>
<sequence>MRHSHAASLDAATRYVANGWPILPGTVHPDAVRPWLPHSVPLRTVEQVRRWWVGGTSSVWLFPGPLFSLLSVEPALARELFESPEFQRHPGPVLHEQGRDAQVVFVVSPVPERFEFPPSLRSSVRLVPSWDSVPAPPTIKGGYEVYWWYHPDRVGWQPAPFGPVLAAVTAVRSTWRAVT</sequence>
<evidence type="ECO:0008006" key="3">
    <source>
        <dbReference type="Google" id="ProtNLM"/>
    </source>
</evidence>
<dbReference type="EMBL" id="JAMTCK010000020">
    <property type="protein sequence ID" value="MCP2169789.1"/>
    <property type="molecule type" value="Genomic_DNA"/>
</dbReference>
<reference evidence="1" key="1">
    <citation type="submission" date="2022-06" db="EMBL/GenBank/DDBJ databases">
        <title>Genomic Encyclopedia of Archaeal and Bacterial Type Strains, Phase II (KMG-II): from individual species to whole genera.</title>
        <authorList>
            <person name="Goeker M."/>
        </authorList>
    </citation>
    <scope>NUCLEOTIDE SEQUENCE</scope>
    <source>
        <strain evidence="1">DSM 43935</strain>
    </source>
</reference>
<keyword evidence="2" id="KW-1185">Reference proteome</keyword>
<protein>
    <recommendedName>
        <fullName evidence="3">DNA primase/polymerase bifunctional N-terminal domain-containing protein</fullName>
    </recommendedName>
</protein>
<organism evidence="1 2">
    <name type="scientific">Goodfellowiella coeruleoviolacea</name>
    <dbReference type="NCBI Taxonomy" id="334858"/>
    <lineage>
        <taxon>Bacteria</taxon>
        <taxon>Bacillati</taxon>
        <taxon>Actinomycetota</taxon>
        <taxon>Actinomycetes</taxon>
        <taxon>Pseudonocardiales</taxon>
        <taxon>Pseudonocardiaceae</taxon>
        <taxon>Goodfellowiella</taxon>
    </lineage>
</organism>
<accession>A0AAE3KKW4</accession>
<evidence type="ECO:0000313" key="1">
    <source>
        <dbReference type="EMBL" id="MCP2169789.1"/>
    </source>
</evidence>
<gene>
    <name evidence="1" type="ORF">LX83_006675</name>
</gene>
<proteinExistence type="predicted"/>